<protein>
    <submittedName>
        <fullName evidence="1">Uncharacterized protein</fullName>
    </submittedName>
</protein>
<sequence>MTQILQRFRTRIPLPKKKDGGKFLNCLKKFLIQKYIQKHILQACPCISRTIRNFFTVNLIFFIQLIFIRPFQYNCWFNDEKFEGEGIT</sequence>
<organism evidence="1">
    <name type="scientific">Rhizophagus irregularis (strain DAOM 181602 / DAOM 197198 / MUCL 43194)</name>
    <name type="common">Arbuscular mycorrhizal fungus</name>
    <name type="synonym">Glomus intraradices</name>
    <dbReference type="NCBI Taxonomy" id="747089"/>
    <lineage>
        <taxon>Eukaryota</taxon>
        <taxon>Fungi</taxon>
        <taxon>Fungi incertae sedis</taxon>
        <taxon>Mucoromycota</taxon>
        <taxon>Glomeromycotina</taxon>
        <taxon>Glomeromycetes</taxon>
        <taxon>Glomerales</taxon>
        <taxon>Glomeraceae</taxon>
        <taxon>Rhizophagus</taxon>
    </lineage>
</organism>
<accession>U9TYE2</accession>
<evidence type="ECO:0000313" key="1">
    <source>
        <dbReference type="EMBL" id="ESA13169.1"/>
    </source>
</evidence>
<reference evidence="1" key="1">
    <citation type="submission" date="2013-07" db="EMBL/GenBank/DDBJ databases">
        <title>The genome of an arbuscular mycorrhizal fungus provides insights into the evolution of the oldest plant symbiosis.</title>
        <authorList>
            <consortium name="DOE Joint Genome Institute"/>
            <person name="Tisserant E."/>
            <person name="Malbreil M."/>
            <person name="Kuo A."/>
            <person name="Kohler A."/>
            <person name="Symeonidi A."/>
            <person name="Balestrini R."/>
            <person name="Charron P."/>
            <person name="Duensing N."/>
            <person name="Frei-dit-Frey N."/>
            <person name="Gianinazzi-Pearson V."/>
            <person name="Gilbert B."/>
            <person name="Handa Y."/>
            <person name="Hijri M."/>
            <person name="Kaul R."/>
            <person name="Kawaguchi M."/>
            <person name="Krajinski F."/>
            <person name="Lammers P."/>
            <person name="Lapierre D."/>
            <person name="Masclaux F.G."/>
            <person name="Murat C."/>
            <person name="Morin E."/>
            <person name="Ndikumana S."/>
            <person name="Pagni M."/>
            <person name="Petitpierre D."/>
            <person name="Requena N."/>
            <person name="Rosikiewicz P."/>
            <person name="Riley R."/>
            <person name="Saito K."/>
            <person name="San Clemente H."/>
            <person name="Shapiro H."/>
            <person name="van Tuinen D."/>
            <person name="Becard G."/>
            <person name="Bonfante P."/>
            <person name="Paszkowski U."/>
            <person name="Shachar-Hill Y."/>
            <person name="Young J.P."/>
            <person name="Sanders I.R."/>
            <person name="Henrissat B."/>
            <person name="Rensing S.A."/>
            <person name="Grigoriev I.V."/>
            <person name="Corradi N."/>
            <person name="Roux C."/>
            <person name="Martin F."/>
        </authorList>
    </citation>
    <scope>NUCLEOTIDE SEQUENCE</scope>
    <source>
        <strain evidence="1">DAOM 197198</strain>
    </source>
</reference>
<name>U9TYE2_RHIID</name>
<proteinExistence type="predicted"/>
<dbReference type="HOGENOM" id="CLU_2470219_0_0_1"/>
<gene>
    <name evidence="1" type="ORF">GLOINDRAFT_179699</name>
</gene>
<dbReference type="EMBL" id="KI284163">
    <property type="protein sequence ID" value="ESA13169.1"/>
    <property type="molecule type" value="Genomic_DNA"/>
</dbReference>
<dbReference type="AlphaFoldDB" id="U9TYE2"/>